<protein>
    <recommendedName>
        <fullName evidence="1">Putative plant transposon protein domain-containing protein</fullName>
    </recommendedName>
</protein>
<sequence>MALNRLLGTPHADPKLFVDMVKKPPYRNIRHTLCGPNSIAWWTRHQQFGYHVFLPYAHLSREARVWLKILCACLVPRKHVTHVTRERVCLVHALMTEMPINVGVLIKNVLKRARVKKGQNIRFRGLLTLFLRGHEIEEEEADYRPAYDPRGVDVTKAKEPEGVNGPALSVNERNAQIDNILSHLYDMQMLQLRMNGVTKEQLQQLNMDYLLSEHSRAL</sequence>
<dbReference type="Pfam" id="PF20167">
    <property type="entry name" value="Transposase_32"/>
    <property type="match status" value="1"/>
</dbReference>
<dbReference type="EMBL" id="JACEIK010000364">
    <property type="protein sequence ID" value="MCD7455738.1"/>
    <property type="molecule type" value="Genomic_DNA"/>
</dbReference>
<evidence type="ECO:0000313" key="2">
    <source>
        <dbReference type="EMBL" id="MCD7455738.1"/>
    </source>
</evidence>
<comment type="caution">
    <text evidence="2">The sequence shown here is derived from an EMBL/GenBank/DDBJ whole genome shotgun (WGS) entry which is preliminary data.</text>
</comment>
<proteinExistence type="predicted"/>
<evidence type="ECO:0000259" key="1">
    <source>
        <dbReference type="Pfam" id="PF20167"/>
    </source>
</evidence>
<dbReference type="InterPro" id="IPR046796">
    <property type="entry name" value="Transposase_32_dom"/>
</dbReference>
<feature type="domain" description="Putative plant transposon protein" evidence="1">
    <location>
        <begin position="2"/>
        <end position="134"/>
    </location>
</feature>
<dbReference type="Proteomes" id="UP000823775">
    <property type="component" value="Unassembled WGS sequence"/>
</dbReference>
<name>A0ABS8SA71_DATST</name>
<reference evidence="2 3" key="1">
    <citation type="journal article" date="2021" name="BMC Genomics">
        <title>Datura genome reveals duplications of psychoactive alkaloid biosynthetic genes and high mutation rate following tissue culture.</title>
        <authorList>
            <person name="Rajewski A."/>
            <person name="Carter-House D."/>
            <person name="Stajich J."/>
            <person name="Litt A."/>
        </authorList>
    </citation>
    <scope>NUCLEOTIDE SEQUENCE [LARGE SCALE GENOMIC DNA]</scope>
    <source>
        <strain evidence="2">AR-01</strain>
    </source>
</reference>
<accession>A0ABS8SA71</accession>
<organism evidence="2 3">
    <name type="scientific">Datura stramonium</name>
    <name type="common">Jimsonweed</name>
    <name type="synonym">Common thornapple</name>
    <dbReference type="NCBI Taxonomy" id="4076"/>
    <lineage>
        <taxon>Eukaryota</taxon>
        <taxon>Viridiplantae</taxon>
        <taxon>Streptophyta</taxon>
        <taxon>Embryophyta</taxon>
        <taxon>Tracheophyta</taxon>
        <taxon>Spermatophyta</taxon>
        <taxon>Magnoliopsida</taxon>
        <taxon>eudicotyledons</taxon>
        <taxon>Gunneridae</taxon>
        <taxon>Pentapetalae</taxon>
        <taxon>asterids</taxon>
        <taxon>lamiids</taxon>
        <taxon>Solanales</taxon>
        <taxon>Solanaceae</taxon>
        <taxon>Solanoideae</taxon>
        <taxon>Datureae</taxon>
        <taxon>Datura</taxon>
    </lineage>
</organism>
<gene>
    <name evidence="2" type="ORF">HAX54_029382</name>
</gene>
<keyword evidence="3" id="KW-1185">Reference proteome</keyword>
<evidence type="ECO:0000313" key="3">
    <source>
        <dbReference type="Proteomes" id="UP000823775"/>
    </source>
</evidence>